<proteinExistence type="predicted"/>
<dbReference type="RefSeq" id="WP_100705863.1">
    <property type="nucleotide sequence ID" value="NZ_NPDL01000003.1"/>
</dbReference>
<gene>
    <name evidence="2" type="ORF">CH357_06070</name>
</gene>
<dbReference type="NCBIfam" id="NF047526">
    <property type="entry name" value="LIC_10421_fam"/>
    <property type="match status" value="1"/>
</dbReference>
<sequence>MKKTLATILFSLILASNAYAFTELDNLLIAEATTPDLKKIAKEYFNKKAKDHKDLADKYKSLAGQSHGGKATADAAEKEKYKKLADHCDKEAAAYKAQADKF</sequence>
<feature type="chain" id="PRO_5014903114" evidence="1">
    <location>
        <begin position="21"/>
        <end position="102"/>
    </location>
</feature>
<keyword evidence="3" id="KW-1185">Reference proteome</keyword>
<organism evidence="2 3">
    <name type="scientific">Leptospira hartskeerlii</name>
    <dbReference type="NCBI Taxonomy" id="2023177"/>
    <lineage>
        <taxon>Bacteria</taxon>
        <taxon>Pseudomonadati</taxon>
        <taxon>Spirochaetota</taxon>
        <taxon>Spirochaetia</taxon>
        <taxon>Leptospirales</taxon>
        <taxon>Leptospiraceae</taxon>
        <taxon>Leptospira</taxon>
    </lineage>
</organism>
<evidence type="ECO:0000313" key="2">
    <source>
        <dbReference type="EMBL" id="PJZ26066.1"/>
    </source>
</evidence>
<feature type="signal peptide" evidence="1">
    <location>
        <begin position="1"/>
        <end position="20"/>
    </location>
</feature>
<evidence type="ECO:0000256" key="1">
    <source>
        <dbReference type="SAM" id="SignalP"/>
    </source>
</evidence>
<dbReference type="OrthoDB" id="344765at2"/>
<comment type="caution">
    <text evidence="2">The sequence shown here is derived from an EMBL/GenBank/DDBJ whole genome shotgun (WGS) entry which is preliminary data.</text>
</comment>
<dbReference type="Proteomes" id="UP000232196">
    <property type="component" value="Unassembled WGS sequence"/>
</dbReference>
<evidence type="ECO:0000313" key="3">
    <source>
        <dbReference type="Proteomes" id="UP000232196"/>
    </source>
</evidence>
<dbReference type="EMBL" id="NPDN01000003">
    <property type="protein sequence ID" value="PJZ26066.1"/>
    <property type="molecule type" value="Genomic_DNA"/>
</dbReference>
<protein>
    <submittedName>
        <fullName evidence="2">Uncharacterized protein</fullName>
    </submittedName>
</protein>
<accession>A0A2M9XEE9</accession>
<dbReference type="AlphaFoldDB" id="A0A2M9XEE9"/>
<name>A0A2M9XEE9_9LEPT</name>
<keyword evidence="1" id="KW-0732">Signal</keyword>
<reference evidence="2 3" key="1">
    <citation type="submission" date="2017-07" db="EMBL/GenBank/DDBJ databases">
        <title>Leptospira spp. isolated from tropical soils.</title>
        <authorList>
            <person name="Thibeaux R."/>
            <person name="Iraola G."/>
            <person name="Ferres I."/>
            <person name="Bierque E."/>
            <person name="Girault D."/>
            <person name="Soupe-Gilbert M.-E."/>
            <person name="Picardeau M."/>
            <person name="Goarant C."/>
        </authorList>
    </citation>
    <scope>NUCLEOTIDE SEQUENCE [LARGE SCALE GENOMIC DNA]</scope>
    <source>
        <strain evidence="2 3">MCA1-C-A1</strain>
    </source>
</reference>